<dbReference type="GO" id="GO:0003729">
    <property type="term" value="F:mRNA binding"/>
    <property type="evidence" value="ECO:0007669"/>
    <property type="project" value="TreeGrafter"/>
</dbReference>
<dbReference type="CDD" id="cd00387">
    <property type="entry name" value="Ribosomal_L7_L12"/>
    <property type="match status" value="1"/>
</dbReference>
<dbReference type="SUPFAM" id="SSF52047">
    <property type="entry name" value="RNI-like"/>
    <property type="match status" value="1"/>
</dbReference>
<dbReference type="Gene3D" id="3.30.1390.10">
    <property type="match status" value="1"/>
</dbReference>
<dbReference type="PANTHER" id="PTHR45987">
    <property type="entry name" value="39S RIBOSOMAL PROTEIN L12"/>
    <property type="match status" value="1"/>
</dbReference>
<evidence type="ECO:0000313" key="6">
    <source>
        <dbReference type="Proteomes" id="UP001230188"/>
    </source>
</evidence>
<dbReference type="InterPro" id="IPR000206">
    <property type="entry name" value="Ribosomal_bL12"/>
</dbReference>
<dbReference type="GO" id="GO:1990904">
    <property type="term" value="C:ribonucleoprotein complex"/>
    <property type="evidence" value="ECO:0007669"/>
    <property type="project" value="UniProtKB-KW"/>
</dbReference>
<dbReference type="SUPFAM" id="SSF48300">
    <property type="entry name" value="Ribosomal protein L7/12, oligomerisation (N-terminal) domain"/>
    <property type="match status" value="1"/>
</dbReference>
<dbReference type="InterPro" id="IPR013823">
    <property type="entry name" value="Ribosomal_bL12_C"/>
</dbReference>
<proteinExistence type="inferred from homology"/>
<dbReference type="GO" id="GO:0003735">
    <property type="term" value="F:structural constituent of ribosome"/>
    <property type="evidence" value="ECO:0007669"/>
    <property type="project" value="InterPro"/>
</dbReference>
<evidence type="ECO:0000256" key="1">
    <source>
        <dbReference type="ARBA" id="ARBA00007197"/>
    </source>
</evidence>
<accession>A0AAD7U950</accession>
<protein>
    <recommendedName>
        <fullName evidence="4">Large ribosomal subunit protein bL12 C-terminal domain-containing protein</fullName>
    </recommendedName>
</protein>
<evidence type="ECO:0000256" key="2">
    <source>
        <dbReference type="ARBA" id="ARBA00022980"/>
    </source>
</evidence>
<dbReference type="EMBL" id="JAQMWT010000495">
    <property type="protein sequence ID" value="KAJ8600572.1"/>
    <property type="molecule type" value="Genomic_DNA"/>
</dbReference>
<reference evidence="5" key="1">
    <citation type="submission" date="2023-01" db="EMBL/GenBank/DDBJ databases">
        <title>Metagenome sequencing of chrysophaentin producing Chrysophaeum taylorii.</title>
        <authorList>
            <person name="Davison J."/>
            <person name="Bewley C."/>
        </authorList>
    </citation>
    <scope>NUCLEOTIDE SEQUENCE</scope>
    <source>
        <strain evidence="5">NIES-1699</strain>
    </source>
</reference>
<comment type="similarity">
    <text evidence="1">Belongs to the bacterial ribosomal protein bL12 family.</text>
</comment>
<dbReference type="PANTHER" id="PTHR45987:SF4">
    <property type="entry name" value="LARGE RIBOSOMAL SUBUNIT PROTEIN BL12M"/>
    <property type="match status" value="1"/>
</dbReference>
<dbReference type="FunFam" id="3.30.1390.10:FF:000001">
    <property type="entry name" value="50S ribosomal protein L7/L12"/>
    <property type="match status" value="1"/>
</dbReference>
<evidence type="ECO:0000313" key="5">
    <source>
        <dbReference type="EMBL" id="KAJ8600572.1"/>
    </source>
</evidence>
<dbReference type="HAMAP" id="MF_00368">
    <property type="entry name" value="Ribosomal_bL12"/>
    <property type="match status" value="1"/>
</dbReference>
<sequence>MASEVRSLVEACLRVITSAPQCLVREEEELGDDVSSYASQTLRWWPEAQAIRCAPCIDAVCGGAWRDPWGAVRVACVGAATHGEARPQVACALGGCGRLVDGALPTDFWDGLKCDALSLAGSRAGPAIVRSLATAQRHHTTLVALDLGGCLLVDDDAVADVVVACEMLERLGLRDCRKLTNATLSTAARMPRLLDIDVGGDFNITPTGVRTAFLAPKLGLKSGKRKRDSVAAAAAAAETLVGVGVSGLGVDDPLLLDALVHATHLRRLGLGYGRFSAAAFISAVGSWTHLFDLRVQWTTSFDDACLDALAASCLHLRALDAVGTPVSVDALRRLLRRRAPPPEKMPVDDDFLPVDAGPKSLEWLSCRYTTGPKPLLQKLQYIMWRRGIRVLTRPTSRRLCAPPSPKIEALCNDVCALNVIELSQFLELFKDRVGLKDSDLMAAAPVAVAAPAAVAPVEEAPAVVEEKEFFNLKLTGFDAKAKIKIIKEVRAITGLGLKEAKEVVEGAPSVLKTDIKKEEAEELVRKLTELGGTAELE</sequence>
<name>A0AAD7U950_9STRA</name>
<dbReference type="InterPro" id="IPR036235">
    <property type="entry name" value="Ribosomal_bL12_oligo_N_sf"/>
</dbReference>
<dbReference type="Pfam" id="PF00542">
    <property type="entry name" value="Ribosomal_L12"/>
    <property type="match status" value="1"/>
</dbReference>
<dbReference type="NCBIfam" id="TIGR00855">
    <property type="entry name" value="L12"/>
    <property type="match status" value="1"/>
</dbReference>
<keyword evidence="2" id="KW-0689">Ribosomal protein</keyword>
<evidence type="ECO:0000259" key="4">
    <source>
        <dbReference type="Pfam" id="PF00542"/>
    </source>
</evidence>
<comment type="caution">
    <text evidence="5">The sequence shown here is derived from an EMBL/GenBank/DDBJ whole genome shotgun (WGS) entry which is preliminary data.</text>
</comment>
<dbReference type="AlphaFoldDB" id="A0AAD7U950"/>
<feature type="domain" description="Large ribosomal subunit protein bL12 C-terminal" evidence="4">
    <location>
        <begin position="470"/>
        <end position="537"/>
    </location>
</feature>
<organism evidence="5 6">
    <name type="scientific">Chrysophaeum taylorii</name>
    <dbReference type="NCBI Taxonomy" id="2483200"/>
    <lineage>
        <taxon>Eukaryota</taxon>
        <taxon>Sar</taxon>
        <taxon>Stramenopiles</taxon>
        <taxon>Ochrophyta</taxon>
        <taxon>Pelagophyceae</taxon>
        <taxon>Pelagomonadales</taxon>
        <taxon>Pelagomonadaceae</taxon>
        <taxon>Chrysophaeum</taxon>
    </lineage>
</organism>
<dbReference type="GO" id="GO:0005840">
    <property type="term" value="C:ribosome"/>
    <property type="evidence" value="ECO:0007669"/>
    <property type="project" value="UniProtKB-KW"/>
</dbReference>
<keyword evidence="3" id="KW-0687">Ribonucleoprotein</keyword>
<dbReference type="SUPFAM" id="SSF54736">
    <property type="entry name" value="ClpS-like"/>
    <property type="match status" value="1"/>
</dbReference>
<dbReference type="InterPro" id="IPR032675">
    <property type="entry name" value="LRR_dom_sf"/>
</dbReference>
<keyword evidence="6" id="KW-1185">Reference proteome</keyword>
<dbReference type="GO" id="GO:0006412">
    <property type="term" value="P:translation"/>
    <property type="evidence" value="ECO:0007669"/>
    <property type="project" value="InterPro"/>
</dbReference>
<evidence type="ECO:0000256" key="3">
    <source>
        <dbReference type="ARBA" id="ARBA00023274"/>
    </source>
</evidence>
<dbReference type="InterPro" id="IPR014719">
    <property type="entry name" value="Ribosomal_bL12_C/ClpS-like"/>
</dbReference>
<dbReference type="Proteomes" id="UP001230188">
    <property type="component" value="Unassembled WGS sequence"/>
</dbReference>
<dbReference type="Gene3D" id="3.80.10.10">
    <property type="entry name" value="Ribonuclease Inhibitor"/>
    <property type="match status" value="2"/>
</dbReference>
<gene>
    <name evidence="5" type="ORF">CTAYLR_008183</name>
</gene>